<feature type="transmembrane region" description="Helical" evidence="1">
    <location>
        <begin position="22"/>
        <end position="43"/>
    </location>
</feature>
<dbReference type="AlphaFoldDB" id="A0A100HID0"/>
<comment type="caution">
    <text evidence="2">The sequence shown here is derived from an EMBL/GenBank/DDBJ whole genome shotgun (WGS) entry which is preliminary data.</text>
</comment>
<dbReference type="RefSeq" id="WP_058976245.1">
    <property type="nucleotide sequence ID" value="NZ_BCMS01000001.1"/>
</dbReference>
<feature type="transmembrane region" description="Helical" evidence="1">
    <location>
        <begin position="195"/>
        <end position="214"/>
    </location>
</feature>
<gene>
    <name evidence="2" type="ORF">DEIGR_101337</name>
</gene>
<feature type="transmembrane region" description="Helical" evidence="1">
    <location>
        <begin position="263"/>
        <end position="284"/>
    </location>
</feature>
<dbReference type="Proteomes" id="UP000056209">
    <property type="component" value="Unassembled WGS sequence"/>
</dbReference>
<sequence length="316" mass="34490">MTSLNAAPAEPTLTASPFWRRLMFTFPASYAFLSLGVGTQPILHLEGLPALRRLADLVSRAVFQAPVPPIPQPTGSGDTAFDWAWTLCLLLLAVAAGLVWAARQRTAPTAGQRAALRTFLRAVLIWWLTVYGLSKFAFSQFGLLNSWQMAGTYGESSPMGLLWRFMAASPGYQLVAGVAEVLPALLLLHRRTVTAGALVAAVTMTNVFALNLFYDVPVKLFSGHLLLAALLLLALDARRLLAAFTGGAVAAAPWAPRPVWRRVLPWLLTALITVHVGLSLRTGLQTLREDRMFTQYSPAPLKSRGFNLVQEKPFNR</sequence>
<feature type="transmembrane region" description="Helical" evidence="1">
    <location>
        <begin position="83"/>
        <end position="102"/>
    </location>
</feature>
<feature type="transmembrane region" description="Helical" evidence="1">
    <location>
        <begin position="123"/>
        <end position="143"/>
    </location>
</feature>
<proteinExistence type="predicted"/>
<keyword evidence="1" id="KW-1133">Transmembrane helix</keyword>
<feature type="transmembrane region" description="Helical" evidence="1">
    <location>
        <begin position="220"/>
        <end position="235"/>
    </location>
</feature>
<dbReference type="EMBL" id="BCMS01000001">
    <property type="protein sequence ID" value="GAQ21310.1"/>
    <property type="molecule type" value="Genomic_DNA"/>
</dbReference>
<dbReference type="OrthoDB" id="102112at2"/>
<organism evidence="2 3">
    <name type="scientific">Deinococcus grandis</name>
    <dbReference type="NCBI Taxonomy" id="57498"/>
    <lineage>
        <taxon>Bacteria</taxon>
        <taxon>Thermotogati</taxon>
        <taxon>Deinococcota</taxon>
        <taxon>Deinococci</taxon>
        <taxon>Deinococcales</taxon>
        <taxon>Deinococcaceae</taxon>
        <taxon>Deinococcus</taxon>
    </lineage>
</organism>
<evidence type="ECO:0000313" key="3">
    <source>
        <dbReference type="Proteomes" id="UP000056209"/>
    </source>
</evidence>
<name>A0A100HID0_9DEIO</name>
<keyword evidence="1" id="KW-0472">Membrane</keyword>
<protein>
    <recommendedName>
        <fullName evidence="4">DoxX family protein</fullName>
    </recommendedName>
</protein>
<keyword evidence="3" id="KW-1185">Reference proteome</keyword>
<evidence type="ECO:0000313" key="2">
    <source>
        <dbReference type="EMBL" id="GAQ21310.1"/>
    </source>
</evidence>
<accession>A0A100HID0</accession>
<keyword evidence="1" id="KW-0812">Transmembrane</keyword>
<reference evidence="3" key="1">
    <citation type="submission" date="2015-11" db="EMBL/GenBank/DDBJ databases">
        <title>Draft Genome Sequence of the Radioresistant Bacterium Deinococcus grandis, Isolated from Freshwater Fish in Japan.</title>
        <authorList>
            <person name="Satoh K."/>
            <person name="Onodera T."/>
            <person name="Omoso K."/>
            <person name="Takeda-Yano K."/>
            <person name="Katayama T."/>
            <person name="Oono Y."/>
            <person name="Narumi I."/>
        </authorList>
    </citation>
    <scope>NUCLEOTIDE SEQUENCE [LARGE SCALE GENOMIC DNA]</scope>
    <source>
        <strain evidence="3">ATCC 43672</strain>
    </source>
</reference>
<evidence type="ECO:0008006" key="4">
    <source>
        <dbReference type="Google" id="ProtNLM"/>
    </source>
</evidence>
<evidence type="ECO:0000256" key="1">
    <source>
        <dbReference type="SAM" id="Phobius"/>
    </source>
</evidence>